<feature type="domain" description="CCHC-type" evidence="10">
    <location>
        <begin position="590"/>
        <end position="605"/>
    </location>
</feature>
<dbReference type="Pfam" id="PF05498">
    <property type="entry name" value="RALF"/>
    <property type="match status" value="1"/>
</dbReference>
<keyword evidence="7" id="KW-0479">Metal-binding</keyword>
<dbReference type="Pfam" id="PF13976">
    <property type="entry name" value="gag_pre-integrs"/>
    <property type="match status" value="1"/>
</dbReference>
<feature type="signal peptide" evidence="9">
    <location>
        <begin position="1"/>
        <end position="27"/>
    </location>
</feature>
<dbReference type="Pfam" id="PF02992">
    <property type="entry name" value="Transposase_21"/>
    <property type="match status" value="1"/>
</dbReference>
<dbReference type="PANTHER" id="PTHR11439">
    <property type="entry name" value="GAG-POL-RELATED RETROTRANSPOSON"/>
    <property type="match status" value="1"/>
</dbReference>
<proteinExistence type="inferred from homology"/>
<evidence type="ECO:0000256" key="5">
    <source>
        <dbReference type="ARBA" id="ARBA00022729"/>
    </source>
</evidence>
<dbReference type="GO" id="GO:0003676">
    <property type="term" value="F:nucleic acid binding"/>
    <property type="evidence" value="ECO:0007669"/>
    <property type="project" value="InterPro"/>
</dbReference>
<name>A0A8T2FG00_ARASU</name>
<evidence type="ECO:0000256" key="6">
    <source>
        <dbReference type="ARBA" id="ARBA00023157"/>
    </source>
</evidence>
<keyword evidence="7" id="KW-0862">Zinc</keyword>
<dbReference type="InterPro" id="IPR001878">
    <property type="entry name" value="Znf_CCHC"/>
</dbReference>
<dbReference type="Pfam" id="PF14223">
    <property type="entry name" value="Retrotran_gag_2"/>
    <property type="match status" value="1"/>
</dbReference>
<feature type="compositionally biased region" description="Polar residues" evidence="8">
    <location>
        <begin position="1066"/>
        <end position="1077"/>
    </location>
</feature>
<comment type="caution">
    <text evidence="11">The sequence shown here is derived from an EMBL/GenBank/DDBJ whole genome shotgun (WGS) entry which is preliminary data.</text>
</comment>
<keyword evidence="4" id="KW-0372">Hormone</keyword>
<dbReference type="InterPro" id="IPR008801">
    <property type="entry name" value="RALF"/>
</dbReference>
<dbReference type="InterPro" id="IPR013103">
    <property type="entry name" value="RVT_2"/>
</dbReference>
<evidence type="ECO:0000313" key="12">
    <source>
        <dbReference type="Proteomes" id="UP000694251"/>
    </source>
</evidence>
<gene>
    <name evidence="11" type="ORF">ISN44_As03g031500</name>
</gene>
<dbReference type="GO" id="GO:0005179">
    <property type="term" value="F:hormone activity"/>
    <property type="evidence" value="ECO:0007669"/>
    <property type="project" value="UniProtKB-KW"/>
</dbReference>
<keyword evidence="6" id="KW-1015">Disulfide bond</keyword>
<dbReference type="EMBL" id="JAEFBJ010000003">
    <property type="protein sequence ID" value="KAG7633043.1"/>
    <property type="molecule type" value="Genomic_DNA"/>
</dbReference>
<keyword evidence="12" id="KW-1185">Reference proteome</keyword>
<dbReference type="OrthoDB" id="778489at2759"/>
<reference evidence="11 12" key="1">
    <citation type="submission" date="2020-12" db="EMBL/GenBank/DDBJ databases">
        <title>Concerted genomic and epigenomic changes stabilize Arabidopsis allopolyploids.</title>
        <authorList>
            <person name="Chen Z."/>
        </authorList>
    </citation>
    <scope>NUCLEOTIDE SEQUENCE [LARGE SCALE GENOMIC DNA]</scope>
    <source>
        <strain evidence="11">As9502</strain>
        <tissue evidence="11">Leaf</tissue>
    </source>
</reference>
<evidence type="ECO:0000256" key="8">
    <source>
        <dbReference type="SAM" id="MobiDB-lite"/>
    </source>
</evidence>
<feature type="region of interest" description="Disordered" evidence="8">
    <location>
        <begin position="548"/>
        <end position="570"/>
    </location>
</feature>
<keyword evidence="3" id="KW-0964">Secreted</keyword>
<feature type="region of interest" description="Disordered" evidence="8">
    <location>
        <begin position="2270"/>
        <end position="2313"/>
    </location>
</feature>
<evidence type="ECO:0000256" key="4">
    <source>
        <dbReference type="ARBA" id="ARBA00022702"/>
    </source>
</evidence>
<dbReference type="SMART" id="SM00343">
    <property type="entry name" value="ZnF_C2HC"/>
    <property type="match status" value="1"/>
</dbReference>
<keyword evidence="7" id="KW-0863">Zinc-finger</keyword>
<feature type="region of interest" description="Disordered" evidence="8">
    <location>
        <begin position="1022"/>
        <end position="1077"/>
    </location>
</feature>
<feature type="compositionally biased region" description="Acidic residues" evidence="8">
    <location>
        <begin position="2273"/>
        <end position="2285"/>
    </location>
</feature>
<dbReference type="Pfam" id="PF22936">
    <property type="entry name" value="Pol_BBD"/>
    <property type="match status" value="2"/>
</dbReference>
<evidence type="ECO:0000256" key="7">
    <source>
        <dbReference type="PROSITE-ProRule" id="PRU00047"/>
    </source>
</evidence>
<evidence type="ECO:0000313" key="11">
    <source>
        <dbReference type="EMBL" id="KAG7633043.1"/>
    </source>
</evidence>
<feature type="compositionally biased region" description="Acidic residues" evidence="8">
    <location>
        <begin position="2294"/>
        <end position="2313"/>
    </location>
</feature>
<feature type="region of interest" description="Disordered" evidence="8">
    <location>
        <begin position="2038"/>
        <end position="2071"/>
    </location>
</feature>
<organism evidence="11 12">
    <name type="scientific">Arabidopsis suecica</name>
    <name type="common">Swedish thale-cress</name>
    <name type="synonym">Cardaminopsis suecica</name>
    <dbReference type="NCBI Taxonomy" id="45249"/>
    <lineage>
        <taxon>Eukaryota</taxon>
        <taxon>Viridiplantae</taxon>
        <taxon>Streptophyta</taxon>
        <taxon>Embryophyta</taxon>
        <taxon>Tracheophyta</taxon>
        <taxon>Spermatophyta</taxon>
        <taxon>Magnoliopsida</taxon>
        <taxon>eudicotyledons</taxon>
        <taxon>Gunneridae</taxon>
        <taxon>Pentapetalae</taxon>
        <taxon>rosids</taxon>
        <taxon>malvids</taxon>
        <taxon>Brassicales</taxon>
        <taxon>Brassicaceae</taxon>
        <taxon>Camelineae</taxon>
        <taxon>Arabidopsis</taxon>
    </lineage>
</organism>
<dbReference type="PROSITE" id="PS50158">
    <property type="entry name" value="ZF_CCHC"/>
    <property type="match status" value="1"/>
</dbReference>
<keyword evidence="5 9" id="KW-0732">Signal</keyword>
<dbReference type="Proteomes" id="UP000694251">
    <property type="component" value="Chromosome 3"/>
</dbReference>
<dbReference type="InterPro" id="IPR025724">
    <property type="entry name" value="GAG-pre-integrase_dom"/>
</dbReference>
<evidence type="ECO:0000259" key="10">
    <source>
        <dbReference type="PROSITE" id="PS50158"/>
    </source>
</evidence>
<dbReference type="Pfam" id="PF25597">
    <property type="entry name" value="SH3_retrovirus"/>
    <property type="match status" value="1"/>
</dbReference>
<dbReference type="Pfam" id="PF07727">
    <property type="entry name" value="RVT_2"/>
    <property type="match status" value="1"/>
</dbReference>
<dbReference type="GO" id="GO:0008270">
    <property type="term" value="F:zinc ion binding"/>
    <property type="evidence" value="ECO:0007669"/>
    <property type="project" value="UniProtKB-KW"/>
</dbReference>
<evidence type="ECO:0000256" key="9">
    <source>
        <dbReference type="SAM" id="SignalP"/>
    </source>
</evidence>
<dbReference type="CDD" id="cd09272">
    <property type="entry name" value="RNase_HI_RT_Ty1"/>
    <property type="match status" value="1"/>
</dbReference>
<feature type="chain" id="PRO_5035915864" evidence="9">
    <location>
        <begin position="28"/>
        <end position="2313"/>
    </location>
</feature>
<dbReference type="InterPro" id="IPR054722">
    <property type="entry name" value="PolX-like_BBD"/>
</dbReference>
<dbReference type="InterPro" id="IPR057670">
    <property type="entry name" value="SH3_retrovirus"/>
</dbReference>
<protein>
    <submittedName>
        <fullName evidence="11">GAG-pre-integrase domain</fullName>
    </submittedName>
</protein>
<dbReference type="GO" id="GO:0040008">
    <property type="term" value="P:regulation of growth"/>
    <property type="evidence" value="ECO:0007669"/>
    <property type="project" value="UniProtKB-ARBA"/>
</dbReference>
<comment type="subcellular location">
    <subcellularLocation>
        <location evidence="1">Secreted</location>
    </subcellularLocation>
</comment>
<evidence type="ECO:0000256" key="3">
    <source>
        <dbReference type="ARBA" id="ARBA00022525"/>
    </source>
</evidence>
<evidence type="ECO:0000256" key="2">
    <source>
        <dbReference type="ARBA" id="ARBA00009178"/>
    </source>
</evidence>
<dbReference type="GO" id="GO:0005576">
    <property type="term" value="C:extracellular region"/>
    <property type="evidence" value="ECO:0007669"/>
    <property type="project" value="UniProtKB-SubCell"/>
</dbReference>
<dbReference type="PANTHER" id="PTHR11439:SF515">
    <property type="entry name" value="GAG-POL POLYPROTEIN"/>
    <property type="match status" value="1"/>
</dbReference>
<evidence type="ECO:0000256" key="1">
    <source>
        <dbReference type="ARBA" id="ARBA00004613"/>
    </source>
</evidence>
<feature type="compositionally biased region" description="Basic and acidic residues" evidence="8">
    <location>
        <begin position="1023"/>
        <end position="1038"/>
    </location>
</feature>
<dbReference type="InterPro" id="IPR004242">
    <property type="entry name" value="Transposase_21"/>
</dbReference>
<comment type="similarity">
    <text evidence="2">Belongs to the plant rapid alkalinization factor (RALF) family.</text>
</comment>
<sequence>MTKTFFSFSFFFTISLLLLLAATSATASTGNVTSGLRYDGCAPGDTVGECITATVEEEDEEGVEAVVRRILQQRKYLSYKTLQKQPTCDGRIAGNCIGTVNPKGCQNSKRMKVVTISSHLLSKRFMANYYVWYEHGEDYNDTGEGTSTYQEYVENIDFTSGIHDEPIGFDGNNVYVGMVNHAFHGSVPYNEYHEHESGNDQVHEEPTQEAKRFYDMLVAANTPLYDVCQEGHSQLSLADRFMNHKVNHNLSENCMDGWAETFTKYLTEGNKATGSYYEIETLMQKLGLPYHTFDVCIDNCMLFWKDDEKLEHCKFCGKPRLCTDGFNPFGMSKNHSLWPVILTPYNLPTDMYMNSEYLFLTILNSGPNHPRASPDVFLQPLIEELKDLWMNGVKAYDVSLDQNFNLKVVLMWTYTVELLPRNVHLAVSGSKLKETSSASISCPLLSATNYNVWTMRMRLLLKVHKVWDTVEPGSEVVDKNDIARALIFQSVPESLTLQIGELETAKEVLDLNKTSFEDKVGRMKVYEERICDEEEDQTNDGKLMYANHDSQSQQGRGRGQGDRFYQRGRGRGRFGYQGYKQERDTSKVVCYRCDKLGHYASSCPDRLLKLQKAKEEEDNDTQEAEELMVHEVVYLNEKNVKPSEFETSSDASNVWKVRFGDDSRIDIKGKGSVLFISKNKEKKILADVYFIPDLKSNIISLGQATESGCEVRMKDDLLIMHDKDGKLLVKANRSKNRLYKVLMEIEPPKCLQAMVLSNSAKWHSRLGHIGVETLKTMVKKDLVIGMPQMEVEKETCASCLLGKQVSKSFPQASSYRATQNLELIHGDLCGPITPPTSARNRYIFLLIDDHSRYIERYNKTSHSTTLSSTKWCSRATKQIPNGDDKEHMKMPNYLWGEAVRHATYVINRVATRVLTNQTPYEAYKGRKPNVEHIRVFGCVGYARIESPHLKKLDDISRSLVHLGTEPGSKAYCLLDPTTHKIVVSRDVVFDETKSWKWNDLRSESTEDSGNFVLGFEQFGNNGLRREREEHGSKTSEKNTEDEDTSRVTEATETEEPIQEEGQPQENTQPTLRRSQRQVSMPKYLEDYVLLAEEESEYLLSVINEEPWDYAEAKETQEWREACEDEIASIEKNKTWDLVELPQGAKPIGLKWVFKLKKNAEGNINKYKARLVAKGNVQRHGIDFDEVFAPVARIETVRFIIALAASNGWEVHHLDVKTAFLHGELKEIVFVSQPEGFTEKGSEGKVYKLNKALYGLRQAPRAWNNKLNKILGELKFVKCSKEPSLYRKQEKDDLLLVEVYVDDLLISGSSLKLINDFKKGMASKFEMSDLGLLTYYLGIEVIQYNGGIMLKQGRYAEKILDETKMSDCNAVHIPMDSGLKLSKAGTKKGSHDSETEKNIEPKEYRRNIGCLWYLLHTRPDLSYCVGVLSRYMQEPKEGHGVAMKQILRYLRGTTSYGLSFKRGDKSGLIGFSDSSHNVDEDDGRSTTGHIFYLDGSLITWCTQKQETVALSSCEAEFMAATEGAKQAIWLQELLGEVTGEACKKVRLLIDNKSAIALAKNPVFHGRSKHIHKRYHFIRECVENEQIEVEHVPGEEQKANLLTKALGRIKFKEMRELVGVQELSKCEFKLKGVNVDKLEFVISCILGFKNYDVQKALMGDLLKMTDINTNNEIVGNTTVAETPDEEALRLAKELEKTQITDSDMDNVRRNLFGNGSTNTTIPASVFQGMMSHLFDGKSGFKTWQEKIRYYLVSINMESKAKSSKTLWLTLENKYKTDEYRMQRFSTAKFLNFKIVDSKPIMEQVEALQRICQEIELEGMSICNVFKTNCLIEKLPPGWSDFKNYLNFKRKAMTFDDLIRRLMIEGNNRGAHAGAQNQGHDVNVAEHKAKLKGKGKGFSIPQKNLKIGHKADVCKSKAKDVKSQANLTEEDMVAVVTECNMVDDNQVKWYYDTGATTHICTDRTMFSTYVNNKSNEQLFMGNTAMSKIEGKGKVVLKLTSGRELTLQNVKHMIAQDIVMYIYCIAKMKLWKTQKRTRDQRVAATSEAEDNSLGTITVEETEQEPEDQPRRSKRARKEKYFGDDFLMAFLAGNVPRTYSEAMSSPDAPYWKEAVNTEIDSILQHHTYEIANLPQSSKPLGSKWIVTIKRKTNGDIDRYKARLVWDTWAKPDQTEPNRAEPGCGLSGRPVVGSRAVGLADRHALSQADQVCYLSYTNIKRLRKSWLSVWKVNPRNVVQGKFTLNDVVALQQSVDETTLSIIEEIIVESLAETNHQDEPIDFDIEDAEEGDEFHCNSSTSEDEDEEEPDDEQSEYFEWT</sequence>
<accession>A0A8T2FG00</accession>